<dbReference type="EMBL" id="BSDZ01000023">
    <property type="protein sequence ID" value="GLI65392.1"/>
    <property type="molecule type" value="Genomic_DNA"/>
</dbReference>
<name>A0ABQ5S7U0_9CHLO</name>
<keyword evidence="2" id="KW-1185">Reference proteome</keyword>
<organism evidence="1 2">
    <name type="scientific">Volvox africanus</name>
    <dbReference type="NCBI Taxonomy" id="51714"/>
    <lineage>
        <taxon>Eukaryota</taxon>
        <taxon>Viridiplantae</taxon>
        <taxon>Chlorophyta</taxon>
        <taxon>core chlorophytes</taxon>
        <taxon>Chlorophyceae</taxon>
        <taxon>CS clade</taxon>
        <taxon>Chlamydomonadales</taxon>
        <taxon>Volvocaceae</taxon>
        <taxon>Volvox</taxon>
    </lineage>
</organism>
<evidence type="ECO:0000313" key="2">
    <source>
        <dbReference type="Proteomes" id="UP001165090"/>
    </source>
</evidence>
<accession>A0ABQ5S7U0</accession>
<comment type="caution">
    <text evidence="1">The sequence shown here is derived from an EMBL/GenBank/DDBJ whole genome shotgun (WGS) entry which is preliminary data.</text>
</comment>
<protein>
    <submittedName>
        <fullName evidence="1">Uncharacterized protein</fullName>
    </submittedName>
</protein>
<feature type="non-terminal residue" evidence="1">
    <location>
        <position position="1"/>
    </location>
</feature>
<dbReference type="Proteomes" id="UP001165090">
    <property type="component" value="Unassembled WGS sequence"/>
</dbReference>
<reference evidence="1 2" key="1">
    <citation type="journal article" date="2023" name="IScience">
        <title>Expanded male sex-determining region conserved during the evolution of homothallism in the green alga Volvox.</title>
        <authorList>
            <person name="Yamamoto K."/>
            <person name="Matsuzaki R."/>
            <person name="Mahakham W."/>
            <person name="Heman W."/>
            <person name="Sekimoto H."/>
            <person name="Kawachi M."/>
            <person name="Minakuchi Y."/>
            <person name="Toyoda A."/>
            <person name="Nozaki H."/>
        </authorList>
    </citation>
    <scope>NUCLEOTIDE SEQUENCE [LARGE SCALE GENOMIC DNA]</scope>
    <source>
        <strain evidence="1 2">NIES-4468</strain>
    </source>
</reference>
<gene>
    <name evidence="1" type="ORF">VaNZ11_008948</name>
</gene>
<sequence length="302" mass="32769">EGPPGPPGPPGPCCCDPPRPCCKDPPNASLLLGKGDNAPKADSGVVFMTSKKANQFINARGGEVQGFIEQHIAYLKELKESKDMAATRKKFSQEGFCFFASSQDAFYTILKIEKEIFTGISFAEISANLALSAISITLLAGLDVLLLFMLKPAADIVVFINLTQHRFEFEDATMVHGKAIAATLCMPGYETRVPDMVPTGMYIFNKKDGALFGSQGAFRIRDDTCATFSVGVYNPLNGSNRAWLYPSDWRNGNKDADNVEDVSTSDPPNLCMSDYHLQLRKAHNGGSLNYVIVAAIPNSPNT</sequence>
<evidence type="ECO:0000313" key="1">
    <source>
        <dbReference type="EMBL" id="GLI65392.1"/>
    </source>
</evidence>
<proteinExistence type="predicted"/>